<dbReference type="Proteomes" id="UP000627781">
    <property type="component" value="Unassembled WGS sequence"/>
</dbReference>
<evidence type="ECO:0000313" key="1">
    <source>
        <dbReference type="EMBL" id="MBD7913427.1"/>
    </source>
</evidence>
<evidence type="ECO:0000313" key="2">
    <source>
        <dbReference type="Proteomes" id="UP000627781"/>
    </source>
</evidence>
<reference evidence="1 2" key="1">
    <citation type="submission" date="2020-08" db="EMBL/GenBank/DDBJ databases">
        <title>A Genomic Blueprint of the Chicken Gut Microbiome.</title>
        <authorList>
            <person name="Gilroy R."/>
            <person name="Ravi A."/>
            <person name="Getino M."/>
            <person name="Pursley I."/>
            <person name="Horton D.L."/>
            <person name="Alikhan N.-F."/>
            <person name="Baker D."/>
            <person name="Gharbi K."/>
            <person name="Hall N."/>
            <person name="Watson M."/>
            <person name="Adriaenssens E.M."/>
            <person name="Foster-Nyarko E."/>
            <person name="Jarju S."/>
            <person name="Secka A."/>
            <person name="Antonio M."/>
            <person name="Oren A."/>
            <person name="Chaudhuri R."/>
            <person name="La Ragione R.M."/>
            <person name="Hildebrand F."/>
            <person name="Pallen M.J."/>
        </authorList>
    </citation>
    <scope>NUCLEOTIDE SEQUENCE [LARGE SCALE GENOMIC DNA]</scope>
    <source>
        <strain evidence="1 2">Sa3CVN1</strain>
    </source>
</reference>
<name>A0ABR8PZ30_9CLOT</name>
<sequence>MGKKEYNEKEYVENFYEEESIYRRPNPCDCDENYEEEIENLINFILRELCEVERDVDEIEKAFVRLAKLLVKEACLDDEETEVVCTVAKDLKALDCLVDKTIRDMKCLRKVILK</sequence>
<dbReference type="EMBL" id="JACSRA010000050">
    <property type="protein sequence ID" value="MBD7913427.1"/>
    <property type="molecule type" value="Genomic_DNA"/>
</dbReference>
<proteinExistence type="predicted"/>
<gene>
    <name evidence="1" type="ORF">H9661_18915</name>
</gene>
<keyword evidence="2" id="KW-1185">Reference proteome</keyword>
<dbReference type="RefSeq" id="WP_143318133.1">
    <property type="nucleotide sequence ID" value="NZ_JACSRA010000050.1"/>
</dbReference>
<organism evidence="1 2">
    <name type="scientific">Clostridium cibarium</name>
    <dbReference type="NCBI Taxonomy" id="2762247"/>
    <lineage>
        <taxon>Bacteria</taxon>
        <taxon>Bacillati</taxon>
        <taxon>Bacillota</taxon>
        <taxon>Clostridia</taxon>
        <taxon>Eubacteriales</taxon>
        <taxon>Clostridiaceae</taxon>
        <taxon>Clostridium</taxon>
    </lineage>
</organism>
<accession>A0ABR8PZ30</accession>
<protein>
    <submittedName>
        <fullName evidence="1">Uncharacterized protein</fullName>
    </submittedName>
</protein>
<comment type="caution">
    <text evidence="1">The sequence shown here is derived from an EMBL/GenBank/DDBJ whole genome shotgun (WGS) entry which is preliminary data.</text>
</comment>